<keyword evidence="6 10" id="KW-1133">Transmembrane helix</keyword>
<evidence type="ECO:0000256" key="10">
    <source>
        <dbReference type="SAM" id="Phobius"/>
    </source>
</evidence>
<evidence type="ECO:0000256" key="4">
    <source>
        <dbReference type="ARBA" id="ARBA00022692"/>
    </source>
</evidence>
<dbReference type="InterPro" id="IPR018108">
    <property type="entry name" value="MCP_transmembrane"/>
</dbReference>
<feature type="transmembrane region" description="Helical" evidence="10">
    <location>
        <begin position="105"/>
        <end position="126"/>
    </location>
</feature>
<dbReference type="GO" id="GO:0006862">
    <property type="term" value="P:nucleotide transport"/>
    <property type="evidence" value="ECO:0007669"/>
    <property type="project" value="InterPro"/>
</dbReference>
<feature type="transmembrane region" description="Helical" evidence="10">
    <location>
        <begin position="160"/>
        <end position="181"/>
    </location>
</feature>
<proteinExistence type="inferred from homology"/>
<dbReference type="GO" id="GO:0016020">
    <property type="term" value="C:membrane"/>
    <property type="evidence" value="ECO:0007669"/>
    <property type="project" value="UniProtKB-SubCell"/>
</dbReference>
<feature type="transmembrane region" description="Helical" evidence="10">
    <location>
        <begin position="65"/>
        <end position="85"/>
    </location>
</feature>
<evidence type="ECO:0000256" key="9">
    <source>
        <dbReference type="RuleBase" id="RU000488"/>
    </source>
</evidence>
<dbReference type="PROSITE" id="PS50920">
    <property type="entry name" value="SOLCAR"/>
    <property type="match status" value="3"/>
</dbReference>
<feature type="transmembrane region" description="Helical" evidence="10">
    <location>
        <begin position="267"/>
        <end position="289"/>
    </location>
</feature>
<name>A0AAU9KB39_9CILI</name>
<dbReference type="InterPro" id="IPR044712">
    <property type="entry name" value="SLC25A32-like"/>
</dbReference>
<reference evidence="11" key="1">
    <citation type="submission" date="2021-09" db="EMBL/GenBank/DDBJ databases">
        <authorList>
            <consortium name="AG Swart"/>
            <person name="Singh M."/>
            <person name="Singh A."/>
            <person name="Seah K."/>
            <person name="Emmerich C."/>
        </authorList>
    </citation>
    <scope>NUCLEOTIDE SEQUENCE</scope>
    <source>
        <strain evidence="11">ATCC30299</strain>
    </source>
</reference>
<keyword evidence="7 8" id="KW-0472">Membrane</keyword>
<evidence type="ECO:0000313" key="11">
    <source>
        <dbReference type="EMBL" id="CAG9331134.1"/>
    </source>
</evidence>
<evidence type="ECO:0000256" key="3">
    <source>
        <dbReference type="ARBA" id="ARBA00022448"/>
    </source>
</evidence>
<evidence type="ECO:0000256" key="6">
    <source>
        <dbReference type="ARBA" id="ARBA00022989"/>
    </source>
</evidence>
<comment type="subcellular location">
    <subcellularLocation>
        <location evidence="1">Membrane</location>
        <topology evidence="1">Multi-pass membrane protein</topology>
    </subcellularLocation>
</comment>
<dbReference type="SUPFAM" id="SSF103506">
    <property type="entry name" value="Mitochondrial carrier"/>
    <property type="match status" value="1"/>
</dbReference>
<keyword evidence="3 9" id="KW-0813">Transport</keyword>
<dbReference type="Pfam" id="PF00153">
    <property type="entry name" value="Mito_carr"/>
    <property type="match status" value="3"/>
</dbReference>
<keyword evidence="4 8" id="KW-0812">Transmembrane</keyword>
<evidence type="ECO:0000256" key="5">
    <source>
        <dbReference type="ARBA" id="ARBA00022737"/>
    </source>
</evidence>
<keyword evidence="5" id="KW-0677">Repeat</keyword>
<feature type="repeat" description="Solcar" evidence="8">
    <location>
        <begin position="4"/>
        <end position="92"/>
    </location>
</feature>
<dbReference type="GO" id="GO:0055085">
    <property type="term" value="P:transmembrane transport"/>
    <property type="evidence" value="ECO:0007669"/>
    <property type="project" value="InterPro"/>
</dbReference>
<sequence>MQQRSSSKSSIAGFCAGSVHILLFPLEKIKLHMIVSDGRNKNFIPFYKNSIEVFKTIHNEGLRSLYRGCHFQLSISIAWAVYFYIYETMKKFQPASFRTNNPELYKFTVAAESAFISNFIINPLMVMKTRAILLRNSETWFKDTIEAGIKTWKVDGIRGFWRGYLIGNILSLNGALTMYLYEFFKENLHTESDFWRTSMAGGLSKLGASTIFFPVTLIKIRLQQEQYTETILKKSKEIGKFNKAYMVYEGLKHCIGEVWKTQGLLGFYRGLGITLIKIVPTQAIFFVIYEATYKMLT</sequence>
<dbReference type="AlphaFoldDB" id="A0AAU9KB39"/>
<keyword evidence="12" id="KW-1185">Reference proteome</keyword>
<evidence type="ECO:0000313" key="12">
    <source>
        <dbReference type="Proteomes" id="UP001162131"/>
    </source>
</evidence>
<dbReference type="PANTHER" id="PTHR45683">
    <property type="entry name" value="MITOCHONDRIAL NICOTINAMIDE ADENINE DINUCLEOTIDE TRANSPORTER 1-RELATED-RELATED"/>
    <property type="match status" value="1"/>
</dbReference>
<comment type="caution">
    <text evidence="11">The sequence shown here is derived from an EMBL/GenBank/DDBJ whole genome shotgun (WGS) entry which is preliminary data.</text>
</comment>
<accession>A0AAU9KB39</accession>
<organism evidence="11 12">
    <name type="scientific">Blepharisma stoltei</name>
    <dbReference type="NCBI Taxonomy" id="1481888"/>
    <lineage>
        <taxon>Eukaryota</taxon>
        <taxon>Sar</taxon>
        <taxon>Alveolata</taxon>
        <taxon>Ciliophora</taxon>
        <taxon>Postciliodesmatophora</taxon>
        <taxon>Heterotrichea</taxon>
        <taxon>Heterotrichida</taxon>
        <taxon>Blepharismidae</taxon>
        <taxon>Blepharisma</taxon>
    </lineage>
</organism>
<evidence type="ECO:0000256" key="8">
    <source>
        <dbReference type="PROSITE-ProRule" id="PRU00282"/>
    </source>
</evidence>
<dbReference type="InterPro" id="IPR023395">
    <property type="entry name" value="MCP_dom_sf"/>
</dbReference>
<feature type="repeat" description="Solcar" evidence="8">
    <location>
        <begin position="192"/>
        <end position="295"/>
    </location>
</feature>
<evidence type="ECO:0000256" key="2">
    <source>
        <dbReference type="ARBA" id="ARBA00006375"/>
    </source>
</evidence>
<protein>
    <recommendedName>
        <fullName evidence="13">Mitochondrial carrier protein</fullName>
    </recommendedName>
</protein>
<evidence type="ECO:0000256" key="7">
    <source>
        <dbReference type="ARBA" id="ARBA00023136"/>
    </source>
</evidence>
<comment type="similarity">
    <text evidence="2 9">Belongs to the mitochondrial carrier (TC 2.A.29) family.</text>
</comment>
<evidence type="ECO:0008006" key="13">
    <source>
        <dbReference type="Google" id="ProtNLM"/>
    </source>
</evidence>
<gene>
    <name evidence="11" type="ORF">BSTOLATCC_MIC53213</name>
</gene>
<dbReference type="EMBL" id="CAJZBQ010000053">
    <property type="protein sequence ID" value="CAG9331134.1"/>
    <property type="molecule type" value="Genomic_DNA"/>
</dbReference>
<evidence type="ECO:0000256" key="1">
    <source>
        <dbReference type="ARBA" id="ARBA00004141"/>
    </source>
</evidence>
<feature type="repeat" description="Solcar" evidence="8">
    <location>
        <begin position="101"/>
        <end position="187"/>
    </location>
</feature>
<dbReference type="Gene3D" id="1.50.40.10">
    <property type="entry name" value="Mitochondrial carrier domain"/>
    <property type="match status" value="1"/>
</dbReference>
<dbReference type="Proteomes" id="UP001162131">
    <property type="component" value="Unassembled WGS sequence"/>
</dbReference>